<dbReference type="InterPro" id="IPR050267">
    <property type="entry name" value="Anti-sigma-factor_SerPK"/>
</dbReference>
<evidence type="ECO:0000313" key="3">
    <source>
        <dbReference type="EMBL" id="TGG75947.1"/>
    </source>
</evidence>
<keyword evidence="1" id="KW-0723">Serine/threonine-protein kinase</keyword>
<keyword evidence="1" id="KW-0418">Kinase</keyword>
<comment type="caution">
    <text evidence="3">The sequence shown here is derived from an EMBL/GenBank/DDBJ whole genome shotgun (WGS) entry which is preliminary data.</text>
</comment>
<dbReference type="InterPro" id="IPR003594">
    <property type="entry name" value="HATPase_dom"/>
</dbReference>
<protein>
    <submittedName>
        <fullName evidence="3">ATP-binding protein</fullName>
    </submittedName>
</protein>
<dbReference type="Proteomes" id="UP000298111">
    <property type="component" value="Unassembled WGS sequence"/>
</dbReference>
<keyword evidence="3" id="KW-0067">ATP-binding</keyword>
<organism evidence="3 4">
    <name type="scientific">Streptomyces albus</name>
    <dbReference type="NCBI Taxonomy" id="1888"/>
    <lineage>
        <taxon>Bacteria</taxon>
        <taxon>Bacillati</taxon>
        <taxon>Actinomycetota</taxon>
        <taxon>Actinomycetes</taxon>
        <taxon>Kitasatosporales</taxon>
        <taxon>Streptomycetaceae</taxon>
        <taxon>Streptomyces</taxon>
    </lineage>
</organism>
<proteinExistence type="predicted"/>
<accession>A0A6C1CD05</accession>
<dbReference type="CDD" id="cd16936">
    <property type="entry name" value="HATPase_RsbW-like"/>
    <property type="match status" value="1"/>
</dbReference>
<sequence>MTRPPVAGMPGYSQSLRCEAQSARRARRLVEVVLAAWQLDSLSGTACLVVSELVANAVKHTESTTVRVGIIRVGPRRVRIGVSDTSAQMPLLKPFDRCATSGRGLHLVAEAAVRWGVDQGRWGKTVWAELSGGQPPGALL</sequence>
<dbReference type="Gene3D" id="3.30.565.10">
    <property type="entry name" value="Histidine kinase-like ATPase, C-terminal domain"/>
    <property type="match status" value="1"/>
</dbReference>
<dbReference type="PANTHER" id="PTHR35526">
    <property type="entry name" value="ANTI-SIGMA-F FACTOR RSBW-RELATED"/>
    <property type="match status" value="1"/>
</dbReference>
<dbReference type="AlphaFoldDB" id="A0A6C1CD05"/>
<keyword evidence="3" id="KW-0547">Nucleotide-binding</keyword>
<name>A0A6C1CD05_9ACTN</name>
<evidence type="ECO:0000256" key="1">
    <source>
        <dbReference type="ARBA" id="ARBA00022527"/>
    </source>
</evidence>
<reference evidence="3 4" key="1">
    <citation type="submission" date="2018-10" db="EMBL/GenBank/DDBJ databases">
        <title>Isolation of pseudouridimycin from Streptomyces albus DSM 40763.</title>
        <authorList>
            <person name="Rosenqvist P."/>
            <person name="Metsae-Ketelae M."/>
            <person name="Virta P."/>
        </authorList>
    </citation>
    <scope>NUCLEOTIDE SEQUENCE [LARGE SCALE GENOMIC DNA]</scope>
    <source>
        <strain evidence="3 4">DSM 40763</strain>
    </source>
</reference>
<dbReference type="InterPro" id="IPR036890">
    <property type="entry name" value="HATPase_C_sf"/>
</dbReference>
<gene>
    <name evidence="3" type="ORF">D8771_32010</name>
</gene>
<evidence type="ECO:0000313" key="4">
    <source>
        <dbReference type="Proteomes" id="UP000298111"/>
    </source>
</evidence>
<dbReference type="Pfam" id="PF13581">
    <property type="entry name" value="HATPase_c_2"/>
    <property type="match status" value="1"/>
</dbReference>
<dbReference type="SUPFAM" id="SSF55874">
    <property type="entry name" value="ATPase domain of HSP90 chaperone/DNA topoisomerase II/histidine kinase"/>
    <property type="match status" value="1"/>
</dbReference>
<dbReference type="EMBL" id="RCIY01000114">
    <property type="protein sequence ID" value="TGG75947.1"/>
    <property type="molecule type" value="Genomic_DNA"/>
</dbReference>
<keyword evidence="1" id="KW-0808">Transferase</keyword>
<dbReference type="PANTHER" id="PTHR35526:SF3">
    <property type="entry name" value="ANTI-SIGMA-F FACTOR RSBW"/>
    <property type="match status" value="1"/>
</dbReference>
<dbReference type="GO" id="GO:0005524">
    <property type="term" value="F:ATP binding"/>
    <property type="evidence" value="ECO:0007669"/>
    <property type="project" value="UniProtKB-KW"/>
</dbReference>
<evidence type="ECO:0000259" key="2">
    <source>
        <dbReference type="Pfam" id="PF13581"/>
    </source>
</evidence>
<dbReference type="GO" id="GO:0004674">
    <property type="term" value="F:protein serine/threonine kinase activity"/>
    <property type="evidence" value="ECO:0007669"/>
    <property type="project" value="UniProtKB-KW"/>
</dbReference>
<feature type="domain" description="Histidine kinase/HSP90-like ATPase" evidence="2">
    <location>
        <begin position="20"/>
        <end position="128"/>
    </location>
</feature>